<dbReference type="EMBL" id="CP086715">
    <property type="protein sequence ID" value="WOO79903.1"/>
    <property type="molecule type" value="Genomic_DNA"/>
</dbReference>
<proteinExistence type="predicted"/>
<organism evidence="1 2">
    <name type="scientific">Vanrija pseudolonga</name>
    <dbReference type="NCBI Taxonomy" id="143232"/>
    <lineage>
        <taxon>Eukaryota</taxon>
        <taxon>Fungi</taxon>
        <taxon>Dikarya</taxon>
        <taxon>Basidiomycota</taxon>
        <taxon>Agaricomycotina</taxon>
        <taxon>Tremellomycetes</taxon>
        <taxon>Trichosporonales</taxon>
        <taxon>Trichosporonaceae</taxon>
        <taxon>Vanrija</taxon>
    </lineage>
</organism>
<evidence type="ECO:0000313" key="2">
    <source>
        <dbReference type="Proteomes" id="UP000827549"/>
    </source>
</evidence>
<dbReference type="PANTHER" id="PTHR47381">
    <property type="entry name" value="ALPHA/BETA-HYDROLASES SUPERFAMILY PROTEIN"/>
    <property type="match status" value="1"/>
</dbReference>
<dbReference type="GeneID" id="87806660"/>
<dbReference type="PANTHER" id="PTHR47381:SF3">
    <property type="entry name" value="ALPHA_BETA-HYDROLASES SUPERFAMILY PROTEIN"/>
    <property type="match status" value="1"/>
</dbReference>
<gene>
    <name evidence="1" type="ORF">LOC62_02G003417</name>
</gene>
<keyword evidence="2" id="KW-1185">Reference proteome</keyword>
<protein>
    <recommendedName>
        <fullName evidence="3">Peptidase S9 prolyl oligopeptidase catalytic domain-containing protein</fullName>
    </recommendedName>
</protein>
<evidence type="ECO:0000313" key="1">
    <source>
        <dbReference type="EMBL" id="WOO79903.1"/>
    </source>
</evidence>
<dbReference type="SUPFAM" id="SSF53474">
    <property type="entry name" value="alpha/beta-Hydrolases"/>
    <property type="match status" value="1"/>
</dbReference>
<name>A0AAF1BPW1_9TREE</name>
<evidence type="ECO:0008006" key="3">
    <source>
        <dbReference type="Google" id="ProtNLM"/>
    </source>
</evidence>
<dbReference type="InterPro" id="IPR029058">
    <property type="entry name" value="AB_hydrolase_fold"/>
</dbReference>
<accession>A0AAF1BPW1</accession>
<dbReference type="RefSeq" id="XP_062625935.1">
    <property type="nucleotide sequence ID" value="XM_062769951.1"/>
</dbReference>
<sequence length="321" mass="36301">MATVKGTKPKHSVGPEHVMNFPILDLGYPAQSRRTVSIVDTDVHVYGLEEIQGSKLPIGIIILSHGRCNSAKNMHAMASGLLGELHRFERESAADKKYPRRKVRDYVVATIDGRNHGQRTKYRERNLSYDVNPLHLMDMASTIEGGVHDHRLLLDFLPAYLFPRDESVVDEFMTVGVSMGGHTVWRLLREEPRVRIAVPIISMSPEALGPNLVFRASQYGLDDPVYTAQVRRYLETPSTPGVYKGKKILSIHGGKDDLLPLDKSQPYLDKVIRENQANEVMIWVDPEAGHKISPEMVTKSAWWLWKWGFSKPVKSVTWAKL</sequence>
<reference evidence="1" key="1">
    <citation type="submission" date="2023-10" db="EMBL/GenBank/DDBJ databases">
        <authorList>
            <person name="Noh H."/>
        </authorList>
    </citation>
    <scope>NUCLEOTIDE SEQUENCE</scope>
    <source>
        <strain evidence="1">DUCC4014</strain>
    </source>
</reference>
<dbReference type="Gene3D" id="3.40.50.1820">
    <property type="entry name" value="alpha/beta hydrolase"/>
    <property type="match status" value="1"/>
</dbReference>
<dbReference type="AlphaFoldDB" id="A0AAF1BPW1"/>
<dbReference type="Proteomes" id="UP000827549">
    <property type="component" value="Chromosome 2"/>
</dbReference>